<dbReference type="GeneID" id="36590742"/>
<dbReference type="EMBL" id="KZ613780">
    <property type="protein sequence ID" value="PMD63444.1"/>
    <property type="molecule type" value="Genomic_DNA"/>
</dbReference>
<keyword evidence="4" id="KW-1185">Reference proteome</keyword>
<feature type="coiled-coil region" evidence="1">
    <location>
        <begin position="414"/>
        <end position="481"/>
    </location>
</feature>
<proteinExistence type="predicted"/>
<dbReference type="RefSeq" id="XP_024740348.1">
    <property type="nucleotide sequence ID" value="XM_024882665.1"/>
</dbReference>
<dbReference type="InParanoid" id="A0A2J6TKA5"/>
<accession>A0A2J6TKA5</accession>
<dbReference type="Pfam" id="PF20150">
    <property type="entry name" value="2EXR"/>
    <property type="match status" value="1"/>
</dbReference>
<name>A0A2J6TKA5_9HELO</name>
<evidence type="ECO:0000256" key="1">
    <source>
        <dbReference type="SAM" id="Coils"/>
    </source>
</evidence>
<dbReference type="OrthoDB" id="3556684at2759"/>
<evidence type="ECO:0000313" key="3">
    <source>
        <dbReference type="EMBL" id="PMD63444.1"/>
    </source>
</evidence>
<evidence type="ECO:0000259" key="2">
    <source>
        <dbReference type="Pfam" id="PF20150"/>
    </source>
</evidence>
<reference evidence="3 4" key="1">
    <citation type="submission" date="2016-04" db="EMBL/GenBank/DDBJ databases">
        <title>A degradative enzymes factory behind the ericoid mycorrhizal symbiosis.</title>
        <authorList>
            <consortium name="DOE Joint Genome Institute"/>
            <person name="Martino E."/>
            <person name="Morin E."/>
            <person name="Grelet G."/>
            <person name="Kuo A."/>
            <person name="Kohler A."/>
            <person name="Daghino S."/>
            <person name="Barry K."/>
            <person name="Choi C."/>
            <person name="Cichocki N."/>
            <person name="Clum A."/>
            <person name="Copeland A."/>
            <person name="Hainaut M."/>
            <person name="Haridas S."/>
            <person name="Labutti K."/>
            <person name="Lindquist E."/>
            <person name="Lipzen A."/>
            <person name="Khouja H.-R."/>
            <person name="Murat C."/>
            <person name="Ohm R."/>
            <person name="Olson A."/>
            <person name="Spatafora J."/>
            <person name="Veneault-Fourrey C."/>
            <person name="Henrissat B."/>
            <person name="Grigoriev I."/>
            <person name="Martin F."/>
            <person name="Perotto S."/>
        </authorList>
    </citation>
    <scope>NUCLEOTIDE SEQUENCE [LARGE SCALE GENOMIC DNA]</scope>
    <source>
        <strain evidence="3 4">E</strain>
    </source>
</reference>
<organism evidence="3 4">
    <name type="scientific">Hyaloscypha bicolor E</name>
    <dbReference type="NCBI Taxonomy" id="1095630"/>
    <lineage>
        <taxon>Eukaryota</taxon>
        <taxon>Fungi</taxon>
        <taxon>Dikarya</taxon>
        <taxon>Ascomycota</taxon>
        <taxon>Pezizomycotina</taxon>
        <taxon>Leotiomycetes</taxon>
        <taxon>Helotiales</taxon>
        <taxon>Hyaloscyphaceae</taxon>
        <taxon>Hyaloscypha</taxon>
        <taxon>Hyaloscypha bicolor</taxon>
    </lineage>
</organism>
<dbReference type="Proteomes" id="UP000235371">
    <property type="component" value="Unassembled WGS sequence"/>
</dbReference>
<feature type="domain" description="2EXR" evidence="2">
    <location>
        <begin position="34"/>
        <end position="180"/>
    </location>
</feature>
<dbReference type="AlphaFoldDB" id="A0A2J6TKA5"/>
<dbReference type="InterPro" id="IPR045518">
    <property type="entry name" value="2EXR"/>
</dbReference>
<keyword evidence="1" id="KW-0175">Coiled coil</keyword>
<evidence type="ECO:0000313" key="4">
    <source>
        <dbReference type="Proteomes" id="UP000235371"/>
    </source>
</evidence>
<gene>
    <name evidence="3" type="ORF">K444DRAFT_626531</name>
</gene>
<sequence>MDSLSTSEVMNGLPLGTTTSLTDTVAPVEELKEFTIFPKLIVELQLDIWTRVLEIGRVITIDDKLRPKDRLVELFVAESGAPATTEKNNLKQSKFRKLLSKAGRILRINGKSLPDNKVFIKENGVVSTGRRLTQANERYLTQALFGVCQLTRELALKTLNAHVDVIEPNGTTNRIRFNSNDVVYFNIFKAAALPLFHPFLTSGQCSMTFNLRHLAVHERNLETLTIVTSNTMEARHLTADTKLIEWLREDLFQRGRPGNPPGTMSHPQANQRCLMAWSTVPVSINEFLKPFKKHLKNNPGWKVPKIKIMHTISPKNYPSSYMIRGFEVYDMEAKQKDDLAIFAKTSNLSEIVELESDGRRPFLDEDLACDACCLYSHFMRPSCFPSPLSRSDNPLCYRCQLTSTPCTLERRKAMRILELKAKDREEKLKLLNESERESFNYWALKEETANTERQEEREESLEALLDEMETLQTAARKKQHQLFGQEITVNGWIFEDSTDGEDDD</sequence>
<protein>
    <recommendedName>
        <fullName evidence="2">2EXR domain-containing protein</fullName>
    </recommendedName>
</protein>